<dbReference type="Gene3D" id="3.90.1170.50">
    <property type="entry name" value="Aldehyde oxidase/xanthine dehydrogenase, a/b hammerhead"/>
    <property type="match status" value="1"/>
</dbReference>
<dbReference type="InterPro" id="IPR000674">
    <property type="entry name" value="Ald_Oxase/Xan_DH_a/b"/>
</dbReference>
<comment type="caution">
    <text evidence="2">The sequence shown here is derived from an EMBL/GenBank/DDBJ whole genome shotgun (WGS) entry which is preliminary data.</text>
</comment>
<accession>A0A4R6SIK6</accession>
<gene>
    <name evidence="2" type="ORF">C7957_10368</name>
</gene>
<dbReference type="InterPro" id="IPR008274">
    <property type="entry name" value="AldOxase/xan_DH_MoCoBD1"/>
</dbReference>
<evidence type="ECO:0000313" key="3">
    <source>
        <dbReference type="Proteomes" id="UP000295176"/>
    </source>
</evidence>
<dbReference type="PANTHER" id="PTHR11908:SF157">
    <property type="entry name" value="XANTHINE DEHYDROGENASE SUBUNIT D-RELATED"/>
    <property type="match status" value="1"/>
</dbReference>
<dbReference type="SMART" id="SM01008">
    <property type="entry name" value="Ald_Xan_dh_C"/>
    <property type="match status" value="1"/>
</dbReference>
<evidence type="ECO:0000259" key="1">
    <source>
        <dbReference type="SMART" id="SM01008"/>
    </source>
</evidence>
<dbReference type="Gene3D" id="3.30.365.10">
    <property type="entry name" value="Aldehyde oxidase/xanthine dehydrogenase, molybdopterin binding domain"/>
    <property type="match status" value="3"/>
</dbReference>
<dbReference type="GO" id="GO:0005506">
    <property type="term" value="F:iron ion binding"/>
    <property type="evidence" value="ECO:0007669"/>
    <property type="project" value="InterPro"/>
</dbReference>
<protein>
    <submittedName>
        <fullName evidence="2">Purine hydroxylase alpha subunit apoprotein</fullName>
    </submittedName>
</protein>
<evidence type="ECO:0000313" key="2">
    <source>
        <dbReference type="EMBL" id="TDQ01664.1"/>
    </source>
</evidence>
<organism evidence="2 3">
    <name type="scientific">Halanaerobium saccharolyticum</name>
    <dbReference type="NCBI Taxonomy" id="43595"/>
    <lineage>
        <taxon>Bacteria</taxon>
        <taxon>Bacillati</taxon>
        <taxon>Bacillota</taxon>
        <taxon>Clostridia</taxon>
        <taxon>Halanaerobiales</taxon>
        <taxon>Halanaerobiaceae</taxon>
        <taxon>Halanaerobium</taxon>
    </lineage>
</organism>
<name>A0A4R6SIK6_9FIRM</name>
<dbReference type="SUPFAM" id="SSF54665">
    <property type="entry name" value="CO dehydrogenase molybdoprotein N-domain-like"/>
    <property type="match status" value="1"/>
</dbReference>
<sequence length="449" mass="50274">MTDQNKRIKDYFCKHTTRCTIEGIKKSKRFVGHDILKADAWDKVTGEAVYPDDISFDDMLHIKIKRAVHPHAILKDIDISRAKKVQGVVDIIVAEDIPDVRQFGLIIRDQPVLIAPGEKMRYMGDALAIIVAETKEAAKKARDLIQVKVEELEVITDPFRAMEADAPNIHPDGNIVITHHLNRGDVDEAFKNSAIVEENRYQTQFIDQLPMQNEAGVALYDERHGVVDIWAATQWLHDTQADVAQSLRLSKDQVRIIQPTIGGAFGKKEDVSVHIHLAIAAMRSSGRPVKLCFTREESMITQSKRHPITIINKTGVDRDGYLTAWETKFIGDTGAYASSGPAVVHKGMYHATGPYNCPNLRGVSHAVYTNNTYAGAMRGFGTAQGAFAYEQQMDILAHKLNIDPAEFRLKNIYQKDSITPNGQQLTHSVNAEETIKRVMELSDWKGGRK</sequence>
<dbReference type="PANTHER" id="PTHR11908">
    <property type="entry name" value="XANTHINE DEHYDROGENASE"/>
    <property type="match status" value="1"/>
</dbReference>
<dbReference type="SUPFAM" id="SSF56003">
    <property type="entry name" value="Molybdenum cofactor-binding domain"/>
    <property type="match status" value="1"/>
</dbReference>
<dbReference type="InterPro" id="IPR037165">
    <property type="entry name" value="AldOxase/xan_DH_Mopterin-bd_sf"/>
</dbReference>
<dbReference type="EMBL" id="SNXX01000003">
    <property type="protein sequence ID" value="TDQ01664.1"/>
    <property type="molecule type" value="Genomic_DNA"/>
</dbReference>
<dbReference type="Pfam" id="PF02738">
    <property type="entry name" value="MoCoBD_1"/>
    <property type="match status" value="1"/>
</dbReference>
<reference evidence="2 3" key="1">
    <citation type="submission" date="2019-03" db="EMBL/GenBank/DDBJ databases">
        <title>Subsurface microbial communities from deep shales in Ohio and West Virginia, USA.</title>
        <authorList>
            <person name="Wrighton K."/>
        </authorList>
    </citation>
    <scope>NUCLEOTIDE SEQUENCE [LARGE SCALE GENOMIC DNA]</scope>
    <source>
        <strain evidence="2 3">MSL 7</strain>
    </source>
</reference>
<dbReference type="RefSeq" id="WP_133529694.1">
    <property type="nucleotide sequence ID" value="NZ_SNXX01000003.1"/>
</dbReference>
<dbReference type="AlphaFoldDB" id="A0A4R6SIK6"/>
<dbReference type="GO" id="GO:0016491">
    <property type="term" value="F:oxidoreductase activity"/>
    <property type="evidence" value="ECO:0007669"/>
    <property type="project" value="InterPro"/>
</dbReference>
<dbReference type="InterPro" id="IPR016208">
    <property type="entry name" value="Ald_Oxase/xanthine_DH-like"/>
</dbReference>
<dbReference type="Proteomes" id="UP000295176">
    <property type="component" value="Unassembled WGS sequence"/>
</dbReference>
<feature type="domain" description="Aldehyde oxidase/xanthine dehydrogenase a/b hammerhead" evidence="1">
    <location>
        <begin position="45"/>
        <end position="153"/>
    </location>
</feature>
<dbReference type="Pfam" id="PF01315">
    <property type="entry name" value="Ald_Xan_dh_C"/>
    <property type="match status" value="1"/>
</dbReference>
<proteinExistence type="predicted"/>
<dbReference type="InterPro" id="IPR036856">
    <property type="entry name" value="Ald_Oxase/Xan_DH_a/b_sf"/>
</dbReference>